<evidence type="ECO:0000259" key="2">
    <source>
        <dbReference type="Pfam" id="PF00501"/>
    </source>
</evidence>
<organism evidence="5 6">
    <name type="scientific">Idiomarina aquatica</name>
    <dbReference type="NCBI Taxonomy" id="1327752"/>
    <lineage>
        <taxon>Bacteria</taxon>
        <taxon>Pseudomonadati</taxon>
        <taxon>Pseudomonadota</taxon>
        <taxon>Gammaproteobacteria</taxon>
        <taxon>Alteromonadales</taxon>
        <taxon>Idiomarinaceae</taxon>
        <taxon>Idiomarina</taxon>
    </lineage>
</organism>
<keyword evidence="6" id="KW-1185">Reference proteome</keyword>
<sequence>MQAYHEIYAEAQQDPEGFWLEQAQRLAWFKQPTVGATLKKNGMADWFPDGELNVSYLALDAQVEAGRGEQTALIYDSPVTGNVQTYSYRELLDEVAKFAGVIQSMGVGKGDRVIIYMPMIPQAAIAMLACARVGAIHSVVFGGFAAHELAIRIDDAEPALLLTASCGIEGKKTLAYKPIVDKALKEAEKPPQNVIVFQREQETATLQSGRDHDWQQLMQHAEPVAAVPVASTHPLYILYTSGTTGRPKGVVRDHGGYAVALNFSMNYVYGLQPGEVFFTASDVGWVVGHSYIVYGPLIFGCTSILYEGKPVNTPDAGAFWRVIEQHKVTAVFSAPTAFRAIKKEDPKADYLKRYDIGSLQRIYMAGERLDPATYEWTTEVTGRPVYDHWWQTESGWPMCANPVGVGATPVKPGSSSLPVPGYEIAVLDTAGKPLPAGEEGSICVRLPLPPGCLPTVWGDEQRLRDSYLKAFPGYYCSGDGGYIDKDGYVFIMGRTDDVINVAGHRLSTGEMEEILAAHPEVAECAVVGTPDDLKGELPIGLVILKNEADIDPGQLQSDLVQTIRDKIGAIACLKTLYVVPKLPKTRSGKILRRLIRQLLLREDVAIPSTIDDPNSIAAIQQSIEQQSKASHR</sequence>
<dbReference type="GO" id="GO:0070013">
    <property type="term" value="C:intracellular organelle lumen"/>
    <property type="evidence" value="ECO:0007669"/>
    <property type="project" value="UniProtKB-ARBA"/>
</dbReference>
<dbReference type="SUPFAM" id="SSF56801">
    <property type="entry name" value="Acetyl-CoA synthetase-like"/>
    <property type="match status" value="1"/>
</dbReference>
<dbReference type="InterPro" id="IPR020845">
    <property type="entry name" value="AMP-binding_CS"/>
</dbReference>
<gene>
    <name evidence="5" type="primary">prpE</name>
    <name evidence="5" type="synonym">yahU</name>
    <name evidence="5" type="ORF">CWE23_02610</name>
</gene>
<dbReference type="InterPro" id="IPR025110">
    <property type="entry name" value="AMP-bd_C"/>
</dbReference>
<dbReference type="PANTHER" id="PTHR43347">
    <property type="entry name" value="ACYL-COA SYNTHETASE"/>
    <property type="match status" value="1"/>
</dbReference>
<comment type="caution">
    <text evidence="5">The sequence shown here is derived from an EMBL/GenBank/DDBJ whole genome shotgun (WGS) entry which is preliminary data.</text>
</comment>
<dbReference type="Proteomes" id="UP000286680">
    <property type="component" value="Unassembled WGS sequence"/>
</dbReference>
<dbReference type="GO" id="GO:0050218">
    <property type="term" value="F:propionate-CoA ligase activity"/>
    <property type="evidence" value="ECO:0007669"/>
    <property type="project" value="UniProtKB-EC"/>
</dbReference>
<comment type="similarity">
    <text evidence="1">Belongs to the ATP-dependent AMP-binding enzyme family.</text>
</comment>
<dbReference type="NCBIfam" id="NF001208">
    <property type="entry name" value="PRK00174.1"/>
    <property type="match status" value="1"/>
</dbReference>
<dbReference type="PROSITE" id="PS00455">
    <property type="entry name" value="AMP_BINDING"/>
    <property type="match status" value="1"/>
</dbReference>
<evidence type="ECO:0000313" key="6">
    <source>
        <dbReference type="Proteomes" id="UP000286680"/>
    </source>
</evidence>
<protein>
    <submittedName>
        <fullName evidence="5">Propionyl-CoA synthetase</fullName>
        <ecNumber evidence="5">6.2.1.17</ecNumber>
    </submittedName>
</protein>
<dbReference type="Pfam" id="PF16177">
    <property type="entry name" value="ACAS_N"/>
    <property type="match status" value="1"/>
</dbReference>
<dbReference type="FunFam" id="3.40.50.12780:FF:000011">
    <property type="entry name" value="Acetyl-coenzyme A synthetase 2-like, mitochondrial"/>
    <property type="match status" value="1"/>
</dbReference>
<dbReference type="InterPro" id="IPR032387">
    <property type="entry name" value="ACAS_N"/>
</dbReference>
<dbReference type="PANTHER" id="PTHR43347:SF3">
    <property type="entry name" value="ACYL-COA SYNTHETASE SHORT-CHAIN FAMILY MEMBER 3, MITOCHONDRIAL"/>
    <property type="match status" value="1"/>
</dbReference>
<dbReference type="Gene3D" id="3.30.300.30">
    <property type="match status" value="1"/>
</dbReference>
<evidence type="ECO:0000313" key="5">
    <source>
        <dbReference type="EMBL" id="RUO44939.1"/>
    </source>
</evidence>
<dbReference type="InterPro" id="IPR045851">
    <property type="entry name" value="AMP-bd_C_sf"/>
</dbReference>
<keyword evidence="5" id="KW-0436">Ligase</keyword>
<dbReference type="Gene3D" id="3.40.50.12780">
    <property type="entry name" value="N-terminal domain of ligase-like"/>
    <property type="match status" value="1"/>
</dbReference>
<name>A0AA94EH45_9GAMM</name>
<reference evidence="6" key="1">
    <citation type="journal article" date="2018" name="Front. Microbiol.">
        <title>Genome-Based Analysis Reveals the Taxonomy and Diversity of the Family Idiomarinaceae.</title>
        <authorList>
            <person name="Liu Y."/>
            <person name="Lai Q."/>
            <person name="Shao Z."/>
        </authorList>
    </citation>
    <scope>NUCLEOTIDE SEQUENCE [LARGE SCALE GENOMIC DNA]</scope>
    <source>
        <strain evidence="6">SN-14</strain>
    </source>
</reference>
<proteinExistence type="inferred from homology"/>
<evidence type="ECO:0000259" key="4">
    <source>
        <dbReference type="Pfam" id="PF16177"/>
    </source>
</evidence>
<dbReference type="InterPro" id="IPR042099">
    <property type="entry name" value="ANL_N_sf"/>
</dbReference>
<feature type="domain" description="AMP-dependent synthetase/ligase" evidence="2">
    <location>
        <begin position="65"/>
        <end position="446"/>
    </location>
</feature>
<evidence type="ECO:0000259" key="3">
    <source>
        <dbReference type="Pfam" id="PF13193"/>
    </source>
</evidence>
<accession>A0AA94EH45</accession>
<dbReference type="Pfam" id="PF00501">
    <property type="entry name" value="AMP-binding"/>
    <property type="match status" value="1"/>
</dbReference>
<dbReference type="AlphaFoldDB" id="A0AA94EH45"/>
<dbReference type="EMBL" id="PIPS01000001">
    <property type="protein sequence ID" value="RUO44939.1"/>
    <property type="molecule type" value="Genomic_DNA"/>
</dbReference>
<dbReference type="Pfam" id="PF13193">
    <property type="entry name" value="AMP-binding_C"/>
    <property type="match status" value="1"/>
</dbReference>
<evidence type="ECO:0000256" key="1">
    <source>
        <dbReference type="ARBA" id="ARBA00006432"/>
    </source>
</evidence>
<dbReference type="InterPro" id="IPR000873">
    <property type="entry name" value="AMP-dep_synth/lig_dom"/>
</dbReference>
<feature type="domain" description="Acetyl-coenzyme A synthetase N-terminal" evidence="4">
    <location>
        <begin position="4"/>
        <end position="57"/>
    </location>
</feature>
<dbReference type="RefSeq" id="WP_126819302.1">
    <property type="nucleotide sequence ID" value="NZ_PIPS01000001.1"/>
</dbReference>
<feature type="domain" description="AMP-binding enzyme C-terminal" evidence="3">
    <location>
        <begin position="510"/>
        <end position="589"/>
    </location>
</feature>
<dbReference type="EC" id="6.2.1.17" evidence="5"/>